<proteinExistence type="predicted"/>
<gene>
    <name evidence="2" type="ORF">OG549_29820</name>
</gene>
<organism evidence="2">
    <name type="scientific">Streptomyces sp. NBC_00003</name>
    <dbReference type="NCBI Taxonomy" id="2903608"/>
    <lineage>
        <taxon>Bacteria</taxon>
        <taxon>Bacillati</taxon>
        <taxon>Actinomycetota</taxon>
        <taxon>Actinomycetes</taxon>
        <taxon>Kitasatosporales</taxon>
        <taxon>Streptomycetaceae</taxon>
        <taxon>Streptomyces</taxon>
    </lineage>
</organism>
<dbReference type="EMBL" id="CP108318">
    <property type="protein sequence ID" value="WTW64508.1"/>
    <property type="molecule type" value="Genomic_DNA"/>
</dbReference>
<evidence type="ECO:0000313" key="2">
    <source>
        <dbReference type="EMBL" id="WTW64508.1"/>
    </source>
</evidence>
<dbReference type="Pfam" id="PF12728">
    <property type="entry name" value="HTH_17"/>
    <property type="match status" value="1"/>
</dbReference>
<evidence type="ECO:0000259" key="1">
    <source>
        <dbReference type="Pfam" id="PF12728"/>
    </source>
</evidence>
<accession>A0AAU2VB34</accession>
<name>A0AAU2VB34_9ACTN</name>
<protein>
    <submittedName>
        <fullName evidence="2">Helix-turn-helix domain-containing protein</fullName>
    </submittedName>
</protein>
<sequence>MTNKLMDADEVAAYLGKKKNWVYGEWKRQGLPFVKIGQQLRCRPEKLNEWIDSQEAA</sequence>
<reference evidence="2" key="1">
    <citation type="submission" date="2022-10" db="EMBL/GenBank/DDBJ databases">
        <title>The complete genomes of actinobacterial strains from the NBC collection.</title>
        <authorList>
            <person name="Joergensen T.S."/>
            <person name="Alvarez Arevalo M."/>
            <person name="Sterndorff E.B."/>
            <person name="Faurdal D."/>
            <person name="Vuksanovic O."/>
            <person name="Mourched A.-S."/>
            <person name="Charusanti P."/>
            <person name="Shaw S."/>
            <person name="Blin K."/>
            <person name="Weber T."/>
        </authorList>
    </citation>
    <scope>NUCLEOTIDE SEQUENCE</scope>
    <source>
        <strain evidence="2">NBC_00003</strain>
    </source>
</reference>
<dbReference type="InterPro" id="IPR041657">
    <property type="entry name" value="HTH_17"/>
</dbReference>
<dbReference type="AlphaFoldDB" id="A0AAU2VB34"/>
<feature type="domain" description="Helix-turn-helix" evidence="1">
    <location>
        <begin position="5"/>
        <end position="54"/>
    </location>
</feature>